<evidence type="ECO:0000313" key="1">
    <source>
        <dbReference type="EMBL" id="RWA21159.1"/>
    </source>
</evidence>
<proteinExistence type="predicted"/>
<evidence type="ECO:0000313" key="2">
    <source>
        <dbReference type="Proteomes" id="UP000287177"/>
    </source>
</evidence>
<accession>A0A439DVN5</accession>
<reference evidence="1 2" key="1">
    <citation type="submission" date="2013-06" db="EMBL/GenBank/DDBJ databases">
        <title>The draft sequence of the Mycobacterium elephantis genome.</title>
        <authorList>
            <person name="Pettersson F.B."/>
            <person name="Das S."/>
            <person name="Dasgupta S."/>
            <person name="Bhattacharya A."/>
            <person name="Kirsebom L.A."/>
        </authorList>
    </citation>
    <scope>NUCLEOTIDE SEQUENCE [LARGE SCALE GENOMIC DNA]</scope>
    <source>
        <strain evidence="1 2">DSM 44368</strain>
    </source>
</reference>
<comment type="caution">
    <text evidence="1">The sequence shown here is derived from an EMBL/GenBank/DDBJ whole genome shotgun (WGS) entry which is preliminary data.</text>
</comment>
<organism evidence="1 2">
    <name type="scientific">Mycolicibacterium elephantis DSM 44368</name>
    <dbReference type="NCBI Taxonomy" id="1335622"/>
    <lineage>
        <taxon>Bacteria</taxon>
        <taxon>Bacillati</taxon>
        <taxon>Actinomycetota</taxon>
        <taxon>Actinomycetes</taxon>
        <taxon>Mycobacteriales</taxon>
        <taxon>Mycobacteriaceae</taxon>
        <taxon>Mycolicibacterium</taxon>
    </lineage>
</organism>
<sequence length="98" mass="11098">MVVADYGGARYLVSMLGENANWVRNVRAADGRAVLRRRGIEHVHLEEVAAPERAPILRRYLEIAPGARPHFPVDMRSPLTEYERIASLYPVFRVVDNG</sequence>
<dbReference type="InterPro" id="IPR012349">
    <property type="entry name" value="Split_barrel_FMN-bd"/>
</dbReference>
<dbReference type="EMBL" id="ATDN01000011">
    <property type="protein sequence ID" value="RWA21159.1"/>
    <property type="molecule type" value="Genomic_DNA"/>
</dbReference>
<evidence type="ECO:0008006" key="3">
    <source>
        <dbReference type="Google" id="ProtNLM"/>
    </source>
</evidence>
<name>A0A439DVN5_9MYCO</name>
<dbReference type="Proteomes" id="UP000287177">
    <property type="component" value="Unassembled WGS sequence"/>
</dbReference>
<dbReference type="AlphaFoldDB" id="A0A439DVN5"/>
<dbReference type="Gene3D" id="2.30.110.10">
    <property type="entry name" value="Electron Transport, Fmn-binding Protein, Chain A"/>
    <property type="match status" value="1"/>
</dbReference>
<keyword evidence="2" id="KW-1185">Reference proteome</keyword>
<protein>
    <recommendedName>
        <fullName evidence="3">Nitroreductase</fullName>
    </recommendedName>
</protein>
<gene>
    <name evidence="1" type="ORF">MELE44368_17300</name>
</gene>